<dbReference type="eggNOG" id="ENOG502S4SV">
    <property type="taxonomic scope" value="Eukaryota"/>
</dbReference>
<comment type="subcellular location">
    <subcellularLocation>
        <location evidence="1">Secreted</location>
        <location evidence="1">Cell wall</location>
    </subcellularLocation>
</comment>
<dbReference type="STRING" id="322104.A3LU42"/>
<evidence type="ECO:0000256" key="5">
    <source>
        <dbReference type="SAM" id="MobiDB-lite"/>
    </source>
</evidence>
<keyword evidence="3 6" id="KW-0732">Signal</keyword>
<dbReference type="OrthoDB" id="4096612at2759"/>
<evidence type="ECO:0000256" key="2">
    <source>
        <dbReference type="ARBA" id="ARBA00022512"/>
    </source>
</evidence>
<feature type="region of interest" description="Disordered" evidence="5">
    <location>
        <begin position="162"/>
        <end position="184"/>
    </location>
</feature>
<protein>
    <submittedName>
        <fullName evidence="7">Fasciclin and related adhesion glycoproteins</fullName>
    </submittedName>
</protein>
<dbReference type="HOGENOM" id="CLU_029456_0_0_1"/>
<dbReference type="Pfam" id="PF13928">
    <property type="entry name" value="Flocculin_t3"/>
    <property type="match status" value="2"/>
</dbReference>
<evidence type="ECO:0000256" key="4">
    <source>
        <dbReference type="ARBA" id="ARBA00023180"/>
    </source>
</evidence>
<organism evidence="7 8">
    <name type="scientific">Scheffersomyces stipitis (strain ATCC 58785 / CBS 6054 / NBRC 10063 / NRRL Y-11545)</name>
    <name type="common">Yeast</name>
    <name type="synonym">Pichia stipitis</name>
    <dbReference type="NCBI Taxonomy" id="322104"/>
    <lineage>
        <taxon>Eukaryota</taxon>
        <taxon>Fungi</taxon>
        <taxon>Dikarya</taxon>
        <taxon>Ascomycota</taxon>
        <taxon>Saccharomycotina</taxon>
        <taxon>Pichiomycetes</taxon>
        <taxon>Debaryomycetaceae</taxon>
        <taxon>Scheffersomyces</taxon>
    </lineage>
</organism>
<dbReference type="RefSeq" id="XP_001384549.1">
    <property type="nucleotide sequence ID" value="XM_001384512.1"/>
</dbReference>
<reference evidence="7 8" key="1">
    <citation type="journal article" date="2007" name="Nat. Biotechnol.">
        <title>Genome sequence of the lignocellulose-bioconverting and xylose-fermenting yeast Pichia stipitis.</title>
        <authorList>
            <person name="Jeffries T.W."/>
            <person name="Grigoriev I.V."/>
            <person name="Grimwood J."/>
            <person name="Laplaza J.M."/>
            <person name="Aerts A."/>
            <person name="Salamov A."/>
            <person name="Schmutz J."/>
            <person name="Lindquist E."/>
            <person name="Dehal P."/>
            <person name="Shapiro H."/>
            <person name="Jin Y.S."/>
            <person name="Passoth V."/>
            <person name="Richardson P.M."/>
        </authorList>
    </citation>
    <scope>NUCLEOTIDE SEQUENCE [LARGE SCALE GENOMIC DNA]</scope>
    <source>
        <strain evidence="8">ATCC 58785 / CBS 6054 / NBRC 10063 / NRRL Y-11545</strain>
    </source>
</reference>
<dbReference type="InterPro" id="IPR025928">
    <property type="entry name" value="Flocculin_t3_rpt"/>
</dbReference>
<dbReference type="KEGG" id="pic:PICST_67638"/>
<dbReference type="AlphaFoldDB" id="A3LU42"/>
<dbReference type="Proteomes" id="UP000002258">
    <property type="component" value="Chromosome 4"/>
</dbReference>
<dbReference type="GeneID" id="4838710"/>
<evidence type="ECO:0000256" key="3">
    <source>
        <dbReference type="ARBA" id="ARBA00022729"/>
    </source>
</evidence>
<keyword evidence="2" id="KW-0134">Cell wall</keyword>
<evidence type="ECO:0000256" key="1">
    <source>
        <dbReference type="ARBA" id="ARBA00004191"/>
    </source>
</evidence>
<dbReference type="GO" id="GO:0009277">
    <property type="term" value="C:fungal-type cell wall"/>
    <property type="evidence" value="ECO:0007669"/>
    <property type="project" value="UniProtKB-ARBA"/>
</dbReference>
<evidence type="ECO:0000313" key="7">
    <source>
        <dbReference type="EMBL" id="ABN66520.1"/>
    </source>
</evidence>
<accession>A3LU42</accession>
<keyword evidence="8" id="KW-1185">Reference proteome</keyword>
<feature type="chain" id="PRO_5002655426" evidence="6">
    <location>
        <begin position="22"/>
        <end position="393"/>
    </location>
</feature>
<gene>
    <name evidence="7" type="primary">YWP1</name>
    <name evidence="7" type="ORF">PICST_67638</name>
</gene>
<keyword evidence="4" id="KW-0325">Glycoprotein</keyword>
<evidence type="ECO:0000313" key="8">
    <source>
        <dbReference type="Proteomes" id="UP000002258"/>
    </source>
</evidence>
<dbReference type="InParanoid" id="A3LU42"/>
<dbReference type="OMA" id="GVCPFTI"/>
<sequence>MVRLGSIAAFTALLTAPLALAQDVACQVNGVTVQVVDLATGVCTFPIPAELPTIFEFNSIQDFNVEFYYTIVNNIRYFTDIVNAGRTIEIPAIELYGGANAPLYQVHVEEHLASNTTLSIRKRLLKQVELNERDAASDFADSLKTLDGTLVSDTTFSVVDATGASSSSEGTGASTGAGASSEGGATTVTDVATTVVTITSCSEDKCSLATVPATPKLTTETINGVVTSYTTYCPLTEVTELSTTVVTITSCKEDKCVLTTVPATPSEATTTVEGVETIYTTYCPISEETPYVTVSGTPVPATPAVVSKTTEGVVTSYTTLVAVTETVAAAEQTPAAPGAPEVTPAAPAAPGVETVASAPGSTVAPINTFEGAAVSNYGKSLLAIALIPLAYLI</sequence>
<evidence type="ECO:0000256" key="6">
    <source>
        <dbReference type="SAM" id="SignalP"/>
    </source>
</evidence>
<keyword evidence="2" id="KW-0964">Secreted</keyword>
<name>A3LU42_PICST</name>
<dbReference type="EMBL" id="CP000498">
    <property type="protein sequence ID" value="ABN66520.1"/>
    <property type="molecule type" value="Genomic_DNA"/>
</dbReference>
<proteinExistence type="predicted"/>
<feature type="signal peptide" evidence="6">
    <location>
        <begin position="1"/>
        <end position="21"/>
    </location>
</feature>